<sequence>MRSHSRTVIAFAAMFWSLSAFAAPRLTQQQCHSYPFQRVAGTVTHAQLMGELGELEDRGYRPGSDDAIYPADLNAAQQQLDNDYRADCLRRQPAT</sequence>
<evidence type="ECO:0000313" key="3">
    <source>
        <dbReference type="Proteomes" id="UP000245712"/>
    </source>
</evidence>
<evidence type="ECO:0000313" key="2">
    <source>
        <dbReference type="EMBL" id="PVX75141.1"/>
    </source>
</evidence>
<comment type="caution">
    <text evidence="2">The sequence shown here is derived from an EMBL/GenBank/DDBJ whole genome shotgun (WGS) entry which is preliminary data.</text>
</comment>
<name>A0ABX5KDD9_9BURK</name>
<dbReference type="EMBL" id="QEOB01000018">
    <property type="protein sequence ID" value="PVX75141.1"/>
    <property type="molecule type" value="Genomic_DNA"/>
</dbReference>
<reference evidence="2 3" key="1">
    <citation type="submission" date="2018-05" db="EMBL/GenBank/DDBJ databases">
        <title>Genomic Encyclopedia of Type Strains, Phase IV (KMG-V): Genome sequencing to study the core and pangenomes of soil and plant-associated prokaryotes.</title>
        <authorList>
            <person name="Whitman W."/>
        </authorList>
    </citation>
    <scope>NUCLEOTIDE SEQUENCE [LARGE SCALE GENOMIC DNA]</scope>
    <source>
        <strain evidence="2 3">SCZa-39</strain>
    </source>
</reference>
<dbReference type="RefSeq" id="WP_116613522.1">
    <property type="nucleotide sequence ID" value="NZ_QEOB01000018.1"/>
</dbReference>
<keyword evidence="3" id="KW-1185">Reference proteome</keyword>
<organism evidence="2 3">
    <name type="scientific">Paraburkholderia unamae</name>
    <dbReference type="NCBI Taxonomy" id="219649"/>
    <lineage>
        <taxon>Bacteria</taxon>
        <taxon>Pseudomonadati</taxon>
        <taxon>Pseudomonadota</taxon>
        <taxon>Betaproteobacteria</taxon>
        <taxon>Burkholderiales</taxon>
        <taxon>Burkholderiaceae</taxon>
        <taxon>Paraburkholderia</taxon>
    </lineage>
</organism>
<proteinExistence type="predicted"/>
<dbReference type="InterPro" id="IPR025421">
    <property type="entry name" value="DUF4148"/>
</dbReference>
<dbReference type="Proteomes" id="UP000245712">
    <property type="component" value="Unassembled WGS sequence"/>
</dbReference>
<feature type="signal peptide" evidence="1">
    <location>
        <begin position="1"/>
        <end position="22"/>
    </location>
</feature>
<evidence type="ECO:0000256" key="1">
    <source>
        <dbReference type="SAM" id="SignalP"/>
    </source>
</evidence>
<dbReference type="Pfam" id="PF13663">
    <property type="entry name" value="DUF4148"/>
    <property type="match status" value="1"/>
</dbReference>
<protein>
    <submittedName>
        <fullName evidence="2">Uncharacterized protein DUF4148</fullName>
    </submittedName>
</protein>
<feature type="chain" id="PRO_5045697715" evidence="1">
    <location>
        <begin position="23"/>
        <end position="95"/>
    </location>
</feature>
<keyword evidence="1" id="KW-0732">Signal</keyword>
<accession>A0ABX5KDD9</accession>
<gene>
    <name evidence="2" type="ORF">C7402_11873</name>
</gene>